<dbReference type="PANTHER" id="PTHR23022:SF134">
    <property type="entry name" value="TRANSPOSABLE ELEMENT TC1 TRANSPOSASE"/>
    <property type="match status" value="1"/>
</dbReference>
<accession>A0A8J6LHW0</accession>
<dbReference type="GO" id="GO:0003677">
    <property type="term" value="F:DNA binding"/>
    <property type="evidence" value="ECO:0007669"/>
    <property type="project" value="InterPro"/>
</dbReference>
<evidence type="ECO:0000259" key="3">
    <source>
        <dbReference type="Pfam" id="PF13358"/>
    </source>
</evidence>
<gene>
    <name evidence="4" type="ORF">GEV33_008675</name>
</gene>
<evidence type="ECO:0008006" key="6">
    <source>
        <dbReference type="Google" id="ProtNLM"/>
    </source>
</evidence>
<dbReference type="PANTHER" id="PTHR23022">
    <property type="entry name" value="TRANSPOSABLE ELEMENT-RELATED"/>
    <property type="match status" value="1"/>
</dbReference>
<dbReference type="InterPro" id="IPR038717">
    <property type="entry name" value="Tc1-like_DDE_dom"/>
</dbReference>
<protein>
    <recommendedName>
        <fullName evidence="6">Transposase</fullName>
    </recommendedName>
</protein>
<dbReference type="Gene3D" id="1.10.10.10">
    <property type="entry name" value="Winged helix-like DNA-binding domain superfamily/Winged helix DNA-binding domain"/>
    <property type="match status" value="1"/>
</dbReference>
<dbReference type="InterPro" id="IPR036397">
    <property type="entry name" value="RNaseH_sf"/>
</dbReference>
<evidence type="ECO:0000256" key="1">
    <source>
        <dbReference type="ARBA" id="ARBA00004123"/>
    </source>
</evidence>
<dbReference type="InterPro" id="IPR052338">
    <property type="entry name" value="Transposase_5"/>
</dbReference>
<dbReference type="Gene3D" id="3.30.420.10">
    <property type="entry name" value="Ribonuclease H-like superfamily/Ribonuclease H"/>
    <property type="match status" value="1"/>
</dbReference>
<dbReference type="SUPFAM" id="SSF46689">
    <property type="entry name" value="Homeodomain-like"/>
    <property type="match status" value="1"/>
</dbReference>
<dbReference type="NCBIfam" id="NF033545">
    <property type="entry name" value="transpos_IS630"/>
    <property type="match status" value="1"/>
</dbReference>
<comment type="subcellular location">
    <subcellularLocation>
        <location evidence="1">Nucleus</location>
    </subcellularLocation>
</comment>
<reference evidence="4" key="2">
    <citation type="submission" date="2021-08" db="EMBL/GenBank/DDBJ databases">
        <authorList>
            <person name="Eriksson T."/>
        </authorList>
    </citation>
    <scope>NUCLEOTIDE SEQUENCE</scope>
    <source>
        <strain evidence="4">Stoneville</strain>
        <tissue evidence="4">Whole head</tissue>
    </source>
</reference>
<keyword evidence="5" id="KW-1185">Reference proteome</keyword>
<dbReference type="Pfam" id="PF13358">
    <property type="entry name" value="DDE_3"/>
    <property type="match status" value="1"/>
</dbReference>
<proteinExistence type="predicted"/>
<feature type="domain" description="Transposase Tc1-like" evidence="2">
    <location>
        <begin position="71"/>
        <end position="137"/>
    </location>
</feature>
<evidence type="ECO:0000259" key="2">
    <source>
        <dbReference type="Pfam" id="PF01498"/>
    </source>
</evidence>
<dbReference type="Pfam" id="PF01498">
    <property type="entry name" value="HTH_Tnp_Tc3_2"/>
    <property type="match status" value="1"/>
</dbReference>
<comment type="caution">
    <text evidence="4">The sequence shown here is derived from an EMBL/GenBank/DDBJ whole genome shotgun (WGS) entry which is preliminary data.</text>
</comment>
<dbReference type="GO" id="GO:0006313">
    <property type="term" value="P:DNA transposition"/>
    <property type="evidence" value="ECO:0007669"/>
    <property type="project" value="InterPro"/>
</dbReference>
<evidence type="ECO:0000313" key="5">
    <source>
        <dbReference type="Proteomes" id="UP000719412"/>
    </source>
</evidence>
<dbReference type="InterPro" id="IPR047655">
    <property type="entry name" value="Transpos_IS630-like"/>
</dbReference>
<dbReference type="InterPro" id="IPR009057">
    <property type="entry name" value="Homeodomain-like_sf"/>
</dbReference>
<name>A0A8J6LHW0_TENMO</name>
<dbReference type="GO" id="GO:0005634">
    <property type="term" value="C:nucleus"/>
    <property type="evidence" value="ECO:0007669"/>
    <property type="project" value="UniProtKB-SubCell"/>
</dbReference>
<dbReference type="GO" id="GO:0015074">
    <property type="term" value="P:DNA integration"/>
    <property type="evidence" value="ECO:0007669"/>
    <property type="project" value="InterPro"/>
</dbReference>
<dbReference type="InterPro" id="IPR002492">
    <property type="entry name" value="Transposase_Tc1-like"/>
</dbReference>
<dbReference type="Proteomes" id="UP000719412">
    <property type="component" value="Unassembled WGS sequence"/>
</dbReference>
<organism evidence="4 5">
    <name type="scientific">Tenebrio molitor</name>
    <name type="common">Yellow mealworm beetle</name>
    <dbReference type="NCBI Taxonomy" id="7067"/>
    <lineage>
        <taxon>Eukaryota</taxon>
        <taxon>Metazoa</taxon>
        <taxon>Ecdysozoa</taxon>
        <taxon>Arthropoda</taxon>
        <taxon>Hexapoda</taxon>
        <taxon>Insecta</taxon>
        <taxon>Pterygota</taxon>
        <taxon>Neoptera</taxon>
        <taxon>Endopterygota</taxon>
        <taxon>Coleoptera</taxon>
        <taxon>Polyphaga</taxon>
        <taxon>Cucujiformia</taxon>
        <taxon>Tenebrionidae</taxon>
        <taxon>Tenebrio</taxon>
    </lineage>
</organism>
<dbReference type="InterPro" id="IPR036388">
    <property type="entry name" value="WH-like_DNA-bd_sf"/>
</dbReference>
<reference evidence="4" key="1">
    <citation type="journal article" date="2020" name="J Insects Food Feed">
        <title>The yellow mealworm (Tenebrio molitor) genome: a resource for the emerging insects as food and feed industry.</title>
        <authorList>
            <person name="Eriksson T."/>
            <person name="Andere A."/>
            <person name="Kelstrup H."/>
            <person name="Emery V."/>
            <person name="Picard C."/>
        </authorList>
    </citation>
    <scope>NUCLEOTIDE SEQUENCE</scope>
    <source>
        <strain evidence="4">Stoneville</strain>
        <tissue evidence="4">Whole head</tissue>
    </source>
</reference>
<feature type="domain" description="Tc1-like transposase DDE" evidence="3">
    <location>
        <begin position="143"/>
        <end position="291"/>
    </location>
</feature>
<evidence type="ECO:0000313" key="4">
    <source>
        <dbReference type="EMBL" id="KAH0814116.1"/>
    </source>
</evidence>
<sequence length="345" mass="40277">MPGYSSVETRGFIVGCRENGMSIREIAERVNMAQSTVKRWIARSQDNLLDRPLSTRAKSGRPKVTTQEQDNAIVEMTREMPFTNTTQIKEELQLNCSANTIARRLHASELHARTPAKKIELTEAHAAARLAFCHANLERDWSQVIFTDEKVFSTSDETPLLKVWRPNNSRYLPEYVRTTRASGRHSLGYWGWMHRAGPGEVVQVTPPRFNSRRYIEILEEVLLPSVRTIYPEEEMEQIVLVQDNCSIHTARIVQDWFEDHPELVVLIWPSKSPDLNPIENLWGQMVFNWNNPPERVRFRTVAELDENVTRVWENMRGRDYCQNMVDGMRQRLQECIDNRGYYTHY</sequence>
<dbReference type="AlphaFoldDB" id="A0A8J6LHW0"/>
<dbReference type="Pfam" id="PF13384">
    <property type="entry name" value="HTH_23"/>
    <property type="match status" value="1"/>
</dbReference>
<dbReference type="EMBL" id="JABDTM020024608">
    <property type="protein sequence ID" value="KAH0814116.1"/>
    <property type="molecule type" value="Genomic_DNA"/>
</dbReference>